<accession>A0A415DYG8</accession>
<comment type="caution">
    <text evidence="1">The sequence shown here is derived from an EMBL/GenBank/DDBJ whole genome shotgun (WGS) entry which is preliminary data.</text>
</comment>
<gene>
    <name evidence="1" type="ORF">DW099_13645</name>
</gene>
<dbReference type="Proteomes" id="UP000284841">
    <property type="component" value="Unassembled WGS sequence"/>
</dbReference>
<dbReference type="OrthoDB" id="1778845at2"/>
<name>A0A415DYG8_9FIRM</name>
<dbReference type="AlphaFoldDB" id="A0A415DYG8"/>
<reference evidence="1 2" key="1">
    <citation type="submission" date="2018-08" db="EMBL/GenBank/DDBJ databases">
        <title>A genome reference for cultivated species of the human gut microbiota.</title>
        <authorList>
            <person name="Zou Y."/>
            <person name="Xue W."/>
            <person name="Luo G."/>
        </authorList>
    </citation>
    <scope>NUCLEOTIDE SEQUENCE [LARGE SCALE GENOMIC DNA]</scope>
    <source>
        <strain evidence="1 2">AM07-24</strain>
    </source>
</reference>
<evidence type="ECO:0000313" key="2">
    <source>
        <dbReference type="Proteomes" id="UP000284841"/>
    </source>
</evidence>
<dbReference type="STRING" id="1776384.GCA_900086585_02029"/>
<evidence type="ECO:0000313" key="1">
    <source>
        <dbReference type="EMBL" id="RHJ85886.1"/>
    </source>
</evidence>
<keyword evidence="2" id="KW-1185">Reference proteome</keyword>
<sequence>MKEIKLKADKPFHNNVDVAVIDFPDGPEGEERQRCKVTVEFAESDVKQLQDRGLDFDGAMEYYRDWLDKVVKVHLATEWKCINGYDQVMDIIKEKVSQYY</sequence>
<dbReference type="RefSeq" id="WP_067537439.1">
    <property type="nucleotide sequence ID" value="NZ_AP025567.1"/>
</dbReference>
<dbReference type="GeneID" id="83004389"/>
<organism evidence="1 2">
    <name type="scientific">Emergencia timonensis</name>
    <dbReference type="NCBI Taxonomy" id="1776384"/>
    <lineage>
        <taxon>Bacteria</taxon>
        <taxon>Bacillati</taxon>
        <taxon>Bacillota</taxon>
        <taxon>Clostridia</taxon>
        <taxon>Peptostreptococcales</taxon>
        <taxon>Anaerovoracaceae</taxon>
        <taxon>Emergencia</taxon>
    </lineage>
</organism>
<proteinExistence type="predicted"/>
<protein>
    <submittedName>
        <fullName evidence="1">Uncharacterized protein</fullName>
    </submittedName>
</protein>
<dbReference type="EMBL" id="QRMS01000004">
    <property type="protein sequence ID" value="RHJ85886.1"/>
    <property type="molecule type" value="Genomic_DNA"/>
</dbReference>